<reference evidence="2 3" key="1">
    <citation type="submission" date="2017-11" db="EMBL/GenBank/DDBJ databases">
        <title>De-novo sequencing of pomegranate (Punica granatum L.) genome.</title>
        <authorList>
            <person name="Akparov Z."/>
            <person name="Amiraslanov A."/>
            <person name="Hajiyeva S."/>
            <person name="Abbasov M."/>
            <person name="Kaur K."/>
            <person name="Hamwieh A."/>
            <person name="Solovyev V."/>
            <person name="Salamov A."/>
            <person name="Braich B."/>
            <person name="Kosarev P."/>
            <person name="Mahmoud A."/>
            <person name="Hajiyev E."/>
            <person name="Babayeva S."/>
            <person name="Izzatullayeva V."/>
            <person name="Mammadov A."/>
            <person name="Mammadov A."/>
            <person name="Sharifova S."/>
            <person name="Ojaghi J."/>
            <person name="Eynullazada K."/>
            <person name="Bayramov B."/>
            <person name="Abdulazimova A."/>
            <person name="Shahmuradov I."/>
        </authorList>
    </citation>
    <scope>NUCLEOTIDE SEQUENCE [LARGE SCALE GENOMIC DNA]</scope>
    <source>
        <strain evidence="3">cv. AG2017</strain>
        <tissue evidence="2">Leaf</tissue>
    </source>
</reference>
<dbReference type="Proteomes" id="UP000233551">
    <property type="component" value="Unassembled WGS sequence"/>
</dbReference>
<organism evidence="2 3">
    <name type="scientific">Punica granatum</name>
    <name type="common">Pomegranate</name>
    <dbReference type="NCBI Taxonomy" id="22663"/>
    <lineage>
        <taxon>Eukaryota</taxon>
        <taxon>Viridiplantae</taxon>
        <taxon>Streptophyta</taxon>
        <taxon>Embryophyta</taxon>
        <taxon>Tracheophyta</taxon>
        <taxon>Spermatophyta</taxon>
        <taxon>Magnoliopsida</taxon>
        <taxon>eudicotyledons</taxon>
        <taxon>Gunneridae</taxon>
        <taxon>Pentapetalae</taxon>
        <taxon>rosids</taxon>
        <taxon>malvids</taxon>
        <taxon>Myrtales</taxon>
        <taxon>Lythraceae</taxon>
        <taxon>Punica</taxon>
    </lineage>
</organism>
<name>A0A2I0J705_PUNGR</name>
<proteinExistence type="predicted"/>
<accession>A0A2I0J705</accession>
<evidence type="ECO:0000256" key="1">
    <source>
        <dbReference type="SAM" id="MobiDB-lite"/>
    </source>
</evidence>
<keyword evidence="3" id="KW-1185">Reference proteome</keyword>
<sequence length="222" mass="24443">MDGNIKNEDEPCGSMIIFPMLYVDNILLIGNVVPNLLDCVKTRLAGASSGSDQPSMLRLRKREVKSEKDGSGDVDDVNDSSSSVAAPIILSSSSQRCITSFFSFLRTRSRPSNREIRDSEVLWSAVEATLGQRFIGVLVEAWAVEAQADQLYLVWLKLGRSNLRVGQLKLGTAWAEVGLESRNYGLTELQAHWRLGTTEQEEMDESSPWTVGDSDESKTGLG</sequence>
<comment type="caution">
    <text evidence="2">The sequence shown here is derived from an EMBL/GenBank/DDBJ whole genome shotgun (WGS) entry which is preliminary data.</text>
</comment>
<evidence type="ECO:0000313" key="2">
    <source>
        <dbReference type="EMBL" id="PKI51670.1"/>
    </source>
</evidence>
<gene>
    <name evidence="2" type="ORF">CRG98_027972</name>
</gene>
<feature type="region of interest" description="Disordered" evidence="1">
    <location>
        <begin position="199"/>
        <end position="222"/>
    </location>
</feature>
<protein>
    <submittedName>
        <fullName evidence="2">Uncharacterized protein</fullName>
    </submittedName>
</protein>
<evidence type="ECO:0000313" key="3">
    <source>
        <dbReference type="Proteomes" id="UP000233551"/>
    </source>
</evidence>
<dbReference type="EMBL" id="PGOL01002001">
    <property type="protein sequence ID" value="PKI51670.1"/>
    <property type="molecule type" value="Genomic_DNA"/>
</dbReference>
<dbReference type="AlphaFoldDB" id="A0A2I0J705"/>
<feature type="region of interest" description="Disordered" evidence="1">
    <location>
        <begin position="46"/>
        <end position="80"/>
    </location>
</feature>